<keyword evidence="1" id="KW-1133">Transmembrane helix</keyword>
<dbReference type="EMBL" id="NBAX01000007">
    <property type="protein sequence ID" value="PNP93601.1"/>
    <property type="molecule type" value="Genomic_DNA"/>
</dbReference>
<proteinExistence type="predicted"/>
<dbReference type="Proteomes" id="UP000236634">
    <property type="component" value="Unassembled WGS sequence"/>
</dbReference>
<comment type="caution">
    <text evidence="2">The sequence shown here is derived from an EMBL/GenBank/DDBJ whole genome shotgun (WGS) entry which is preliminary data.</text>
</comment>
<keyword evidence="1" id="KW-0472">Membrane</keyword>
<reference evidence="2 3" key="1">
    <citation type="submission" date="2017-03" db="EMBL/GenBank/DDBJ databases">
        <authorList>
            <person name="Afonso C.L."/>
            <person name="Miller P.J."/>
            <person name="Scott M.A."/>
            <person name="Spackman E."/>
            <person name="Goraichik I."/>
            <person name="Dimitrov K.M."/>
            <person name="Suarez D.L."/>
            <person name="Swayne D.E."/>
        </authorList>
    </citation>
    <scope>NUCLEOTIDE SEQUENCE [LARGE SCALE GENOMIC DNA]</scope>
    <source>
        <strain evidence="2 3">DNF00076</strain>
    </source>
</reference>
<evidence type="ECO:0000313" key="3">
    <source>
        <dbReference type="Proteomes" id="UP000236634"/>
    </source>
</evidence>
<feature type="transmembrane region" description="Helical" evidence="1">
    <location>
        <begin position="6"/>
        <end position="28"/>
    </location>
</feature>
<protein>
    <submittedName>
        <fullName evidence="2">Uncharacterized protein</fullName>
    </submittedName>
</protein>
<evidence type="ECO:0000256" key="1">
    <source>
        <dbReference type="SAM" id="Phobius"/>
    </source>
</evidence>
<sequence length="66" mass="7329">MRQLLPPAIIAEMLLVLGGKLLTVYAIMRADTCNALRSRLNSILLKKKRTQGIVCCPQPSGHRKNN</sequence>
<evidence type="ECO:0000313" key="2">
    <source>
        <dbReference type="EMBL" id="PNP93601.1"/>
    </source>
</evidence>
<accession>A0A2K0XGE6</accession>
<organism evidence="2 3">
    <name type="scientific">Hoylesella timonensis</name>
    <dbReference type="NCBI Taxonomy" id="386414"/>
    <lineage>
        <taxon>Bacteria</taxon>
        <taxon>Pseudomonadati</taxon>
        <taxon>Bacteroidota</taxon>
        <taxon>Bacteroidia</taxon>
        <taxon>Bacteroidales</taxon>
        <taxon>Prevotellaceae</taxon>
        <taxon>Hoylesella</taxon>
    </lineage>
</organism>
<keyword evidence="1" id="KW-0812">Transmembrane</keyword>
<gene>
    <name evidence="2" type="ORF">BFS16_09240</name>
</gene>
<name>A0A2K0XGE6_9BACT</name>
<dbReference type="AlphaFoldDB" id="A0A2K0XGE6"/>